<evidence type="ECO:0008006" key="3">
    <source>
        <dbReference type="Google" id="ProtNLM"/>
    </source>
</evidence>
<dbReference type="EMBL" id="SIDB01000005">
    <property type="protein sequence ID" value="KAI3432348.1"/>
    <property type="molecule type" value="Genomic_DNA"/>
</dbReference>
<name>A0A9D4TR29_CHLVU</name>
<dbReference type="OrthoDB" id="515346at2759"/>
<dbReference type="AlphaFoldDB" id="A0A9D4TR29"/>
<evidence type="ECO:0000313" key="1">
    <source>
        <dbReference type="EMBL" id="KAI3432348.1"/>
    </source>
</evidence>
<reference evidence="1" key="1">
    <citation type="journal article" date="2019" name="Plant J.">
        <title>Chlorella vulgaris genome assembly and annotation reveals the molecular basis for metabolic acclimation to high light conditions.</title>
        <authorList>
            <person name="Cecchin M."/>
            <person name="Marcolungo L."/>
            <person name="Rossato M."/>
            <person name="Girolomoni L."/>
            <person name="Cosentino E."/>
            <person name="Cuine S."/>
            <person name="Li-Beisson Y."/>
            <person name="Delledonne M."/>
            <person name="Ballottari M."/>
        </authorList>
    </citation>
    <scope>NUCLEOTIDE SEQUENCE</scope>
    <source>
        <strain evidence="1">211/11P</strain>
    </source>
</reference>
<comment type="caution">
    <text evidence="1">The sequence shown here is derived from an EMBL/GenBank/DDBJ whole genome shotgun (WGS) entry which is preliminary data.</text>
</comment>
<proteinExistence type="predicted"/>
<protein>
    <recommendedName>
        <fullName evidence="3">SAP domain-containing protein</fullName>
    </recommendedName>
</protein>
<keyword evidence="2" id="KW-1185">Reference proteome</keyword>
<evidence type="ECO:0000313" key="2">
    <source>
        <dbReference type="Proteomes" id="UP001055712"/>
    </source>
</evidence>
<reference evidence="1" key="2">
    <citation type="submission" date="2020-11" db="EMBL/GenBank/DDBJ databases">
        <authorList>
            <person name="Cecchin M."/>
            <person name="Marcolungo L."/>
            <person name="Rossato M."/>
            <person name="Girolomoni L."/>
            <person name="Cosentino E."/>
            <person name="Cuine S."/>
            <person name="Li-Beisson Y."/>
            <person name="Delledonne M."/>
            <person name="Ballottari M."/>
        </authorList>
    </citation>
    <scope>NUCLEOTIDE SEQUENCE</scope>
    <source>
        <strain evidence="1">211/11P</strain>
        <tissue evidence="1">Whole cell</tissue>
    </source>
</reference>
<dbReference type="Proteomes" id="UP001055712">
    <property type="component" value="Unassembled WGS sequence"/>
</dbReference>
<organism evidence="1 2">
    <name type="scientific">Chlorella vulgaris</name>
    <name type="common">Green alga</name>
    <dbReference type="NCBI Taxonomy" id="3077"/>
    <lineage>
        <taxon>Eukaryota</taxon>
        <taxon>Viridiplantae</taxon>
        <taxon>Chlorophyta</taxon>
        <taxon>core chlorophytes</taxon>
        <taxon>Trebouxiophyceae</taxon>
        <taxon>Chlorellales</taxon>
        <taxon>Chlorellaceae</taxon>
        <taxon>Chlorella clade</taxon>
        <taxon>Chlorella</taxon>
    </lineage>
</organism>
<accession>A0A9D4TR29</accession>
<gene>
    <name evidence="1" type="ORF">D9Q98_003905</name>
</gene>
<sequence length="342" mass="36276">MASNLTAATYRQLQQLAKGAGIPATGNAVELRQRLIDHRARCTGGPNREGDTGTQGNTLLVLVVSYHKHCDCPVLARSLPELATKAAAASYSELRAQAFAATDAVQAQWKAVRAGSQAGLHCHFNAVSVLRAIMGSKMEAAQAAAAAMLSSCGMNPPDKATVMLLVCQTDADCYQAVEAVSAALVDQRCRLHLQGQQLGTDKGALQQKVANHLKAVPKGIVFLSRMSQLSPFLLPVLINGMSEHGSFQQDGRAISTAGATFILTSVMPAELFESMSDEMAFNQNMKNQLVLDIKQRAATADVEAVAVQAKALRRRIDVNLDASRAVAASPPSAQIRILLACS</sequence>